<sequence>MAEKKSIFSRPLDLIYFVYFATHIPVTLGIDFQLFYPSHWVPTALSDALDFYINTFKDPFMGSPTTLYWFASFICCELVVQLPFFFIACVGLLKDCKYIRLPLAIYGAHVATTVLPTIVEVLFNPKYDLDQTERLVLCGFYGPYFVLPVIMIIDSYIRINKYLNVAVPTRTINPTTATKKSAKIQ</sequence>
<evidence type="ECO:0000256" key="7">
    <source>
        <dbReference type="PIRNR" id="PIRNR031032"/>
    </source>
</evidence>
<dbReference type="PANTHER" id="PTHR31204">
    <property type="entry name" value="SIGMA INTRACELLULAR RECEPTOR 2"/>
    <property type="match status" value="1"/>
</dbReference>
<comment type="similarity">
    <text evidence="2">Belongs to the TMEM97/sigma-2 receptor family.</text>
</comment>
<organism evidence="9 10">
    <name type="scientific">Helicostylum pulchrum</name>
    <dbReference type="NCBI Taxonomy" id="562976"/>
    <lineage>
        <taxon>Eukaryota</taxon>
        <taxon>Fungi</taxon>
        <taxon>Fungi incertae sedis</taxon>
        <taxon>Mucoromycota</taxon>
        <taxon>Mucoromycotina</taxon>
        <taxon>Mucoromycetes</taxon>
        <taxon>Mucorales</taxon>
        <taxon>Mucorineae</taxon>
        <taxon>Mucoraceae</taxon>
        <taxon>Helicostylum</taxon>
    </lineage>
</organism>
<dbReference type="PANTHER" id="PTHR31204:SF1">
    <property type="entry name" value="SIGMA INTRACELLULAR RECEPTOR 2"/>
    <property type="match status" value="1"/>
</dbReference>
<dbReference type="InterPro" id="IPR033118">
    <property type="entry name" value="EXPERA"/>
</dbReference>
<evidence type="ECO:0000259" key="8">
    <source>
        <dbReference type="PROSITE" id="PS51751"/>
    </source>
</evidence>
<feature type="transmembrane region" description="Helical" evidence="7">
    <location>
        <begin position="12"/>
        <end position="36"/>
    </location>
</feature>
<comment type="subcellular location">
    <subcellularLocation>
        <location evidence="1">Endoplasmic reticulum membrane</location>
        <topology evidence="1">Multi-pass membrane protein</topology>
    </subcellularLocation>
</comment>
<dbReference type="PROSITE" id="PS51751">
    <property type="entry name" value="EXPERA"/>
    <property type="match status" value="1"/>
</dbReference>
<keyword evidence="5 7" id="KW-1133">Transmembrane helix</keyword>
<evidence type="ECO:0000256" key="6">
    <source>
        <dbReference type="ARBA" id="ARBA00023136"/>
    </source>
</evidence>
<dbReference type="EMBL" id="BAABUJ010000027">
    <property type="protein sequence ID" value="GAA5803222.1"/>
    <property type="molecule type" value="Genomic_DNA"/>
</dbReference>
<keyword evidence="3 7" id="KW-0812">Transmembrane</keyword>
<gene>
    <name evidence="9" type="ORF">HPULCUR_008699</name>
</gene>
<proteinExistence type="inferred from homology"/>
<evidence type="ECO:0000256" key="1">
    <source>
        <dbReference type="ARBA" id="ARBA00004477"/>
    </source>
</evidence>
<accession>A0ABP9Y8C8</accession>
<evidence type="ECO:0000313" key="10">
    <source>
        <dbReference type="Proteomes" id="UP001476247"/>
    </source>
</evidence>
<keyword evidence="6 7" id="KW-0472">Membrane</keyword>
<reference evidence="9 10" key="1">
    <citation type="submission" date="2024-04" db="EMBL/GenBank/DDBJ databases">
        <title>genome sequences of Mucor flavus KT1a and Helicostylum pulchrum KT1b strains isolation_sourced from the surface of a dry-aged beef.</title>
        <authorList>
            <person name="Toyotome T."/>
            <person name="Hosono M."/>
            <person name="Torimaru M."/>
            <person name="Fukuda K."/>
            <person name="Mikami N."/>
        </authorList>
    </citation>
    <scope>NUCLEOTIDE SEQUENCE [LARGE SCALE GENOMIC DNA]</scope>
    <source>
        <strain evidence="9 10">KT1b</strain>
    </source>
</reference>
<feature type="transmembrane region" description="Helical" evidence="7">
    <location>
        <begin position="134"/>
        <end position="153"/>
    </location>
</feature>
<comment type="caution">
    <text evidence="9">The sequence shown here is derived from an EMBL/GenBank/DDBJ whole genome shotgun (WGS) entry which is preliminary data.</text>
</comment>
<dbReference type="InterPro" id="IPR016964">
    <property type="entry name" value="Sigma2_recept"/>
</dbReference>
<name>A0ABP9Y8C8_9FUNG</name>
<protein>
    <recommendedName>
        <fullName evidence="7">Efficient mitochondria targeting-associated protein 19</fullName>
    </recommendedName>
</protein>
<evidence type="ECO:0000256" key="2">
    <source>
        <dbReference type="ARBA" id="ARBA00009096"/>
    </source>
</evidence>
<evidence type="ECO:0000313" key="9">
    <source>
        <dbReference type="EMBL" id="GAA5803222.1"/>
    </source>
</evidence>
<dbReference type="Pfam" id="PF05241">
    <property type="entry name" value="EBP"/>
    <property type="match status" value="1"/>
</dbReference>
<feature type="transmembrane region" description="Helical" evidence="7">
    <location>
        <begin position="67"/>
        <end position="91"/>
    </location>
</feature>
<feature type="domain" description="EXPERA" evidence="8">
    <location>
        <begin position="12"/>
        <end position="152"/>
    </location>
</feature>
<evidence type="ECO:0000256" key="5">
    <source>
        <dbReference type="ARBA" id="ARBA00022989"/>
    </source>
</evidence>
<evidence type="ECO:0000256" key="3">
    <source>
        <dbReference type="ARBA" id="ARBA00022692"/>
    </source>
</evidence>
<dbReference type="Proteomes" id="UP001476247">
    <property type="component" value="Unassembled WGS sequence"/>
</dbReference>
<feature type="transmembrane region" description="Helical" evidence="7">
    <location>
        <begin position="103"/>
        <end position="122"/>
    </location>
</feature>
<keyword evidence="4 7" id="KW-0256">Endoplasmic reticulum</keyword>
<dbReference type="PIRSF" id="PIRSF031032">
    <property type="entry name" value="TMP_97_prd"/>
    <property type="match status" value="1"/>
</dbReference>
<dbReference type="InterPro" id="IPR051987">
    <property type="entry name" value="Sigma-2_receptor-like"/>
</dbReference>
<evidence type="ECO:0000256" key="4">
    <source>
        <dbReference type="ARBA" id="ARBA00022824"/>
    </source>
</evidence>
<keyword evidence="10" id="KW-1185">Reference proteome</keyword>